<feature type="region of interest" description="Disordered" evidence="1">
    <location>
        <begin position="1"/>
        <end position="30"/>
    </location>
</feature>
<protein>
    <submittedName>
        <fullName evidence="2">Uncharacterized protein</fullName>
    </submittedName>
</protein>
<evidence type="ECO:0000313" key="2">
    <source>
        <dbReference type="EMBL" id="SPJ72975.1"/>
    </source>
</evidence>
<reference evidence="2" key="1">
    <citation type="submission" date="2018-03" db="EMBL/GenBank/DDBJ databases">
        <authorList>
            <person name="Guldener U."/>
        </authorList>
    </citation>
    <scope>NUCLEOTIDE SEQUENCE</scope>
</reference>
<comment type="caution">
    <text evidence="2">The sequence shown here is derived from an EMBL/GenBank/DDBJ whole genome shotgun (WGS) entry which is preliminary data.</text>
</comment>
<dbReference type="Proteomes" id="UP001187734">
    <property type="component" value="Unassembled WGS sequence"/>
</dbReference>
<gene>
    <name evidence="2" type="ORF">FTOL_02704</name>
</gene>
<name>A0AAE8SEJ2_9HYPO</name>
<dbReference type="AlphaFoldDB" id="A0AAE8SEJ2"/>
<accession>A0AAE8SEJ2</accession>
<feature type="region of interest" description="Disordered" evidence="1">
    <location>
        <begin position="177"/>
        <end position="202"/>
    </location>
</feature>
<keyword evidence="3" id="KW-1185">Reference proteome</keyword>
<evidence type="ECO:0000256" key="1">
    <source>
        <dbReference type="SAM" id="MobiDB-lite"/>
    </source>
</evidence>
<proteinExistence type="predicted"/>
<organism evidence="2 3">
    <name type="scientific">Fusarium torulosum</name>
    <dbReference type="NCBI Taxonomy" id="33205"/>
    <lineage>
        <taxon>Eukaryota</taxon>
        <taxon>Fungi</taxon>
        <taxon>Dikarya</taxon>
        <taxon>Ascomycota</taxon>
        <taxon>Pezizomycotina</taxon>
        <taxon>Sordariomycetes</taxon>
        <taxon>Hypocreomycetidae</taxon>
        <taxon>Hypocreales</taxon>
        <taxon>Nectriaceae</taxon>
        <taxon>Fusarium</taxon>
    </lineage>
</organism>
<sequence>MKDPKASRQKATGSKSRVPLPSGKSVTHGANRRWTETETHFLYAYLQWSVNHQVDFFTVAIPKFLKATSSGLEKQQIWSRLKYLRKRYRLSEVTWEEFLKIGPNALRLPDETVEQFKRILDSIPSLDAEPLQGTREAGTGEDDAIAFQPTSEHVQQIEVADDKGPSNEQHTIARNPICEQSAHSKIDQKQTPANMSPSNKRKTADLENQLFVSQNETAYFKRRLEELPGCSPDAAAIDTLKGYLATNTRLSSWAKTFDVNNPGMPEDVISHAYAALFEQIQSTCSHIVSLDGVMPDSEIGFSELAQLWAYQTFKKDLARFLQDDVENVYSKEDLLVGLIAAALIEHVFEPTFPSILQSSWLTSNPYRQFILNNPRSEGANELHRADCSALPMLMSDQKSGIIDRKVEELHEVLSKSLQPFWDSQAYHRTQDMMGGDDANRVEMPAPGPDLRPLLHSAVKLKYRLTSSTTRLKFLSFQAQDPFDEKRMVRCKGSDPNGWRIKVCFLPVLLYPPPRPANASSVEYLLEHNVNYNIYFTKVLTGNPLCLDVAAKAIVLT</sequence>
<feature type="compositionally biased region" description="Polar residues" evidence="1">
    <location>
        <begin position="189"/>
        <end position="198"/>
    </location>
</feature>
<dbReference type="EMBL" id="ONZP01000085">
    <property type="protein sequence ID" value="SPJ72975.1"/>
    <property type="molecule type" value="Genomic_DNA"/>
</dbReference>
<evidence type="ECO:0000313" key="3">
    <source>
        <dbReference type="Proteomes" id="UP001187734"/>
    </source>
</evidence>